<evidence type="ECO:0000256" key="9">
    <source>
        <dbReference type="RuleBase" id="RU003945"/>
    </source>
</evidence>
<dbReference type="InterPro" id="IPR047196">
    <property type="entry name" value="YidC_ALB_C"/>
</dbReference>
<comment type="similarity">
    <text evidence="9">Belongs to the OXA1/ALB3/YidC family.</text>
</comment>
<comment type="subcellular location">
    <subcellularLocation>
        <location evidence="1">Cell membrane</location>
        <topology evidence="1">Multi-pass membrane protein</topology>
    </subcellularLocation>
    <subcellularLocation>
        <location evidence="9">Membrane</location>
        <topology evidence="9">Multi-pass membrane protein</topology>
    </subcellularLocation>
</comment>
<evidence type="ECO:0000256" key="4">
    <source>
        <dbReference type="ARBA" id="ARBA00022692"/>
    </source>
</evidence>
<evidence type="ECO:0000256" key="6">
    <source>
        <dbReference type="ARBA" id="ARBA00022989"/>
    </source>
</evidence>
<dbReference type="SUPFAM" id="SSF53649">
    <property type="entry name" value="Alkaline phosphatase-like"/>
    <property type="match status" value="1"/>
</dbReference>
<evidence type="ECO:0000256" key="2">
    <source>
        <dbReference type="ARBA" id="ARBA00022448"/>
    </source>
</evidence>
<dbReference type="PANTHER" id="PTHR12428">
    <property type="entry name" value="OXA1"/>
    <property type="match status" value="1"/>
</dbReference>
<dbReference type="RefSeq" id="WP_013969549.1">
    <property type="nucleotide sequence ID" value="NC_015732.1"/>
</dbReference>
<keyword evidence="4 9" id="KW-0812">Transmembrane</keyword>
<protein>
    <submittedName>
        <fullName evidence="12">Membrane protein insertase, YidC/Oxa1 family</fullName>
    </submittedName>
</protein>
<evidence type="ECO:0000313" key="12">
    <source>
        <dbReference type="EMBL" id="AEJ20261.1"/>
    </source>
</evidence>
<reference evidence="13" key="1">
    <citation type="journal article" date="2013" name="Stand. Genomic Sci.">
        <title>Genome sequence of the thermophilic fresh-water bacterium Spirochaeta caldaria type strain (H1(T)), reclassification of Spirochaeta caldaria, Spirochaeta stenostrepta, and Spirochaeta zuelzerae in the genus Treponema as Treponema caldaria comb. nov., Treponema stenostrepta comb. nov., and Treponema zuelzerae comb. nov., and emendation of the genus Treponema.</title>
        <authorList>
            <person name="Abt B."/>
            <person name="Goker M."/>
            <person name="Scheuner C."/>
            <person name="Han C."/>
            <person name="Lu M."/>
            <person name="Misra M."/>
            <person name="Lapidus A."/>
            <person name="Nolan M."/>
            <person name="Lucas S."/>
            <person name="Hammon N."/>
            <person name="Deshpande S."/>
            <person name="Cheng J.F."/>
            <person name="Tapia R."/>
            <person name="Goodwin L.A."/>
            <person name="Pitluck S."/>
            <person name="Liolios K."/>
            <person name="Pagani I."/>
            <person name="Ivanova N."/>
            <person name="Mavromatis K."/>
            <person name="Mikhailova N."/>
            <person name="Huntemann M."/>
            <person name="Pati A."/>
            <person name="Chen A."/>
            <person name="Palaniappan K."/>
            <person name="Land M."/>
            <person name="Hauser L."/>
            <person name="Jeffries C.D."/>
            <person name="Rohde M."/>
            <person name="Spring S."/>
            <person name="Gronow S."/>
            <person name="Detter J.C."/>
            <person name="Bristow J."/>
            <person name="Eisen J.A."/>
            <person name="Markowitz V."/>
            <person name="Hugenholtz P."/>
            <person name="Kyrpides N.C."/>
            <person name="Woyke T."/>
            <person name="Klenk H.P."/>
        </authorList>
    </citation>
    <scope>NUCLEOTIDE SEQUENCE</scope>
    <source>
        <strain evidence="13">ATCC 51460 / DSM 7334 / H1</strain>
    </source>
</reference>
<keyword evidence="7 10" id="KW-0472">Membrane</keyword>
<dbReference type="EMBL" id="CP002868">
    <property type="protein sequence ID" value="AEJ20261.1"/>
    <property type="molecule type" value="Genomic_DNA"/>
</dbReference>
<feature type="transmembrane region" description="Helical" evidence="10">
    <location>
        <begin position="355"/>
        <end position="377"/>
    </location>
</feature>
<gene>
    <name evidence="12" type="ordered locus">Spica_2138</name>
</gene>
<dbReference type="GO" id="GO:0015031">
    <property type="term" value="P:protein transport"/>
    <property type="evidence" value="ECO:0007669"/>
    <property type="project" value="UniProtKB-KW"/>
</dbReference>
<dbReference type="AlphaFoldDB" id="F8F0X5"/>
<evidence type="ECO:0000256" key="7">
    <source>
        <dbReference type="ARBA" id="ARBA00023136"/>
    </source>
</evidence>
<evidence type="ECO:0000259" key="11">
    <source>
        <dbReference type="Pfam" id="PF02096"/>
    </source>
</evidence>
<dbReference type="InterPro" id="IPR001708">
    <property type="entry name" value="YidC/ALB3/OXA1/COX18"/>
</dbReference>
<keyword evidence="13" id="KW-1185">Reference proteome</keyword>
<dbReference type="NCBIfam" id="TIGR03592">
    <property type="entry name" value="yidC_oxa1_cterm"/>
    <property type="match status" value="1"/>
</dbReference>
<evidence type="ECO:0000256" key="10">
    <source>
        <dbReference type="SAM" id="Phobius"/>
    </source>
</evidence>
<evidence type="ECO:0000256" key="1">
    <source>
        <dbReference type="ARBA" id="ARBA00004651"/>
    </source>
</evidence>
<keyword evidence="6 10" id="KW-1133">Transmembrane helix</keyword>
<feature type="transmembrane region" description="Helical" evidence="10">
    <location>
        <begin position="397"/>
        <end position="417"/>
    </location>
</feature>
<dbReference type="Gene3D" id="3.40.720.10">
    <property type="entry name" value="Alkaline Phosphatase, subunit A"/>
    <property type="match status" value="1"/>
</dbReference>
<dbReference type="GO" id="GO:0051205">
    <property type="term" value="P:protein insertion into membrane"/>
    <property type="evidence" value="ECO:0007669"/>
    <property type="project" value="TreeGrafter"/>
</dbReference>
<dbReference type="PRINTS" id="PR00701">
    <property type="entry name" value="60KDINNERMP"/>
</dbReference>
<feature type="domain" description="Membrane insertase YidC/Oxa/ALB C-terminal" evidence="11">
    <location>
        <begin position="35"/>
        <end position="215"/>
    </location>
</feature>
<dbReference type="Pfam" id="PF02096">
    <property type="entry name" value="60KD_IMP"/>
    <property type="match status" value="1"/>
</dbReference>
<dbReference type="PANTHER" id="PTHR12428:SF65">
    <property type="entry name" value="CYTOCHROME C OXIDASE ASSEMBLY PROTEIN COX18, MITOCHONDRIAL"/>
    <property type="match status" value="1"/>
</dbReference>
<dbReference type="InterPro" id="IPR017850">
    <property type="entry name" value="Alkaline_phosphatase_core_sf"/>
</dbReference>
<dbReference type="OrthoDB" id="354737at2"/>
<dbReference type="eggNOG" id="COG0706">
    <property type="taxonomic scope" value="Bacteria"/>
</dbReference>
<dbReference type="CDD" id="cd20070">
    <property type="entry name" value="5TM_YidC_Alb3"/>
    <property type="match status" value="1"/>
</dbReference>
<dbReference type="STRING" id="744872.Spica_2138"/>
<feature type="transmembrane region" description="Helical" evidence="10">
    <location>
        <begin position="148"/>
        <end position="169"/>
    </location>
</feature>
<feature type="transmembrane region" description="Helical" evidence="10">
    <location>
        <begin position="7"/>
        <end position="30"/>
    </location>
</feature>
<organism evidence="12 13">
    <name type="scientific">Gracilinema caldarium (strain ATCC 51460 / DSM 7334 / H1)</name>
    <name type="common">Treponema caldarium</name>
    <dbReference type="NCBI Taxonomy" id="744872"/>
    <lineage>
        <taxon>Bacteria</taxon>
        <taxon>Pseudomonadati</taxon>
        <taxon>Spirochaetota</taxon>
        <taxon>Spirochaetia</taxon>
        <taxon>Spirochaetales</taxon>
        <taxon>Breznakiellaceae</taxon>
        <taxon>Gracilinema</taxon>
    </lineage>
</organism>
<evidence type="ECO:0000256" key="3">
    <source>
        <dbReference type="ARBA" id="ARBA00022475"/>
    </source>
</evidence>
<dbReference type="KEGG" id="scd:Spica_2138"/>
<feature type="transmembrane region" description="Helical" evidence="10">
    <location>
        <begin position="325"/>
        <end position="348"/>
    </location>
</feature>
<keyword evidence="3" id="KW-1003">Cell membrane</keyword>
<feature type="transmembrane region" description="Helical" evidence="10">
    <location>
        <begin position="424"/>
        <end position="447"/>
    </location>
</feature>
<dbReference type="HOGENOM" id="CLU_013421_0_0_12"/>
<dbReference type="Proteomes" id="UP000000503">
    <property type="component" value="Chromosome"/>
</dbReference>
<dbReference type="GO" id="GO:0005886">
    <property type="term" value="C:plasma membrane"/>
    <property type="evidence" value="ECO:0007669"/>
    <property type="project" value="UniProtKB-SubCell"/>
</dbReference>
<feature type="transmembrane region" description="Helical" evidence="10">
    <location>
        <begin position="291"/>
        <end position="313"/>
    </location>
</feature>
<keyword evidence="8" id="KW-0143">Chaperone</keyword>
<keyword evidence="2" id="KW-0813">Transport</keyword>
<feature type="transmembrane region" description="Helical" evidence="10">
    <location>
        <begin position="252"/>
        <end position="271"/>
    </location>
</feature>
<feature type="transmembrane region" description="Helical" evidence="10">
    <location>
        <begin position="226"/>
        <end position="246"/>
    </location>
</feature>
<dbReference type="GO" id="GO:0032977">
    <property type="term" value="F:membrane insertase activity"/>
    <property type="evidence" value="ECO:0007669"/>
    <property type="project" value="InterPro"/>
</dbReference>
<evidence type="ECO:0000313" key="13">
    <source>
        <dbReference type="Proteomes" id="UP000000503"/>
    </source>
</evidence>
<name>F8F0X5_GRAC1</name>
<keyword evidence="5" id="KW-0653">Protein transport</keyword>
<dbReference type="InterPro" id="IPR028055">
    <property type="entry name" value="YidC/Oxa/ALB_C"/>
</dbReference>
<accession>F8F0X5</accession>
<proteinExistence type="inferred from homology"/>
<sequence length="877" mass="99945">MSIWMMLHTLVIWPIRAIVEILFVVFQVVFDYKPGISIVFISLIINTILLPIYKVADRWQQEDRQIRDRMKKKLADIKAVFKGDERQMMVNTYYRQMGYSPFNALKASTGLLLQIPFFIGAYEFLSHTKSLQGYSFLFLANLGEPDGLLGFNLLPIIMTIINILSSLVYTRGAPLRERMQLIVMAGIFLVLLYNSPSGLVLYWTLNNLFSLGKNLANRYLKKPILALYWTITLFSLIVAIGLLVGLASLKPYYRYTLVAFFLAVPFIPLLWSRIMDFIDRSIQNVPLDRGLYYGSWLILFVLIGLFIPAQTIASSPTEFENPWSFILRTALQGFSACILLPGFIWSFSDSRHKRVLSVLSAFSAILALISFFILSGNYGTMTRGFVFDNPHLLKTNFPLWVTILAVVITIVLCIFLLNYKKLRFFKIFLGAASIAVLLSTSVELFAMNQDLHEVSQTTSSIKTNQETIFHIARDKNNTFIIFLDRAIGVAFNHALALLPDTISEFEGFVWYPKTISFGDCTILGVPSIFGGYDYTPWNINKRTEKPLVDKINESLTLLPRLYSDLGWRVAITDPSLAGLKWVPDISIFNGIPNVTARNIKGLYAKRFLEEHAYPPEPITETFDYDILFRFSLFRVVPPALRYMIYYNGGWWRDGRSNSFERSLAVFPNLYYLKDLCAIDNGPPSLNIFMNESTHEYGAFTTDYMPSRDPVLYGKADLERFGSQGDAAYAYAFLASIRALGNWIRYLKAEGVYDNSLIIIVADHGGRFHNTLFEIPSLERYNPLFLVKERGARGTLRMSDEFMTIAEVPFILSKIDPIDSKNPFTGNNLHRYTHEPLRIYEAPGSQNRHGPIGFTLTSSRAYLGGDIYSARSWGNIEK</sequence>
<dbReference type="eggNOG" id="COG3119">
    <property type="taxonomic scope" value="Bacteria"/>
</dbReference>
<evidence type="ECO:0000256" key="8">
    <source>
        <dbReference type="ARBA" id="ARBA00023186"/>
    </source>
</evidence>
<feature type="transmembrane region" description="Helical" evidence="10">
    <location>
        <begin position="181"/>
        <end position="205"/>
    </location>
</feature>
<evidence type="ECO:0000256" key="5">
    <source>
        <dbReference type="ARBA" id="ARBA00022927"/>
    </source>
</evidence>
<feature type="transmembrane region" description="Helical" evidence="10">
    <location>
        <begin position="36"/>
        <end position="56"/>
    </location>
</feature>